<evidence type="ECO:0000256" key="1">
    <source>
        <dbReference type="SAM" id="SignalP"/>
    </source>
</evidence>
<dbReference type="InterPro" id="IPR011250">
    <property type="entry name" value="OMP/PagP_B-barrel"/>
</dbReference>
<proteinExistence type="predicted"/>
<keyword evidence="1" id="KW-0732">Signal</keyword>
<evidence type="ECO:0000313" key="3">
    <source>
        <dbReference type="Proteomes" id="UP000199492"/>
    </source>
</evidence>
<dbReference type="SUPFAM" id="SSF56925">
    <property type="entry name" value="OMPA-like"/>
    <property type="match status" value="1"/>
</dbReference>
<dbReference type="EMBL" id="FNCZ01000004">
    <property type="protein sequence ID" value="SDH79172.1"/>
    <property type="molecule type" value="Genomic_DNA"/>
</dbReference>
<dbReference type="AlphaFoldDB" id="A0A1G8FAQ9"/>
<feature type="signal peptide" evidence="1">
    <location>
        <begin position="1"/>
        <end position="24"/>
    </location>
</feature>
<sequence>MFSKFNCILLSIVMTAVSVNSAFSQETNDKKDKAISKRFSFFEKRGSHAIDLAAGSAIVDGDYSDSEFELYFRAGYKHHITSHLNINFTYNKYNLAVKDIYNEGFMSFDLNLEYLLSPFRNVSPFIYVGGGYNASNYFETTETKAQGGLGVEFLIMEGIGIKLFGEYNYMFADDHLDGLVLGETDDILIRGGLGLNIYFGGNKKKEALRKKMKTVINSNLIIPYN</sequence>
<reference evidence="3" key="1">
    <citation type="submission" date="2016-10" db="EMBL/GenBank/DDBJ databases">
        <authorList>
            <person name="Varghese N."/>
            <person name="Submissions S."/>
        </authorList>
    </citation>
    <scope>NUCLEOTIDE SEQUENCE [LARGE SCALE GENOMIC DNA]</scope>
    <source>
        <strain evidence="3">DSM 15363</strain>
    </source>
</reference>
<dbReference type="STRING" id="262004.SAMN04489796_104200"/>
<evidence type="ECO:0000313" key="2">
    <source>
        <dbReference type="EMBL" id="SDH79172.1"/>
    </source>
</evidence>
<name>A0A1G8FAQ9_9FLAO</name>
<dbReference type="Gene3D" id="2.40.160.20">
    <property type="match status" value="1"/>
</dbReference>
<protein>
    <submittedName>
        <fullName evidence="2">Curli production assembly/transport component CsgG</fullName>
    </submittedName>
</protein>
<dbReference type="Proteomes" id="UP000199492">
    <property type="component" value="Unassembled WGS sequence"/>
</dbReference>
<dbReference type="RefSeq" id="WP_245710247.1">
    <property type="nucleotide sequence ID" value="NZ_FNCZ01000004.1"/>
</dbReference>
<organism evidence="2 3">
    <name type="scientific">Winogradskyella thalassocola</name>
    <dbReference type="NCBI Taxonomy" id="262004"/>
    <lineage>
        <taxon>Bacteria</taxon>
        <taxon>Pseudomonadati</taxon>
        <taxon>Bacteroidota</taxon>
        <taxon>Flavobacteriia</taxon>
        <taxon>Flavobacteriales</taxon>
        <taxon>Flavobacteriaceae</taxon>
        <taxon>Winogradskyella</taxon>
    </lineage>
</organism>
<keyword evidence="3" id="KW-1185">Reference proteome</keyword>
<accession>A0A1G8FAQ9</accession>
<feature type="chain" id="PRO_5011758595" evidence="1">
    <location>
        <begin position="25"/>
        <end position="225"/>
    </location>
</feature>
<gene>
    <name evidence="2" type="ORF">SAMN04489796_104200</name>
</gene>